<evidence type="ECO:0000259" key="7">
    <source>
        <dbReference type="Pfam" id="PF02492"/>
    </source>
</evidence>
<dbReference type="Pfam" id="PF07683">
    <property type="entry name" value="CobW_C"/>
    <property type="match status" value="1"/>
</dbReference>
<evidence type="ECO:0000313" key="9">
    <source>
        <dbReference type="EMBL" id="AHE96377.1"/>
    </source>
</evidence>
<gene>
    <name evidence="9" type="ORF">THERU_06535</name>
</gene>
<evidence type="ECO:0000313" key="10">
    <source>
        <dbReference type="Proteomes" id="UP000018914"/>
    </source>
</evidence>
<dbReference type="Proteomes" id="UP000018914">
    <property type="component" value="Chromosome"/>
</dbReference>
<dbReference type="RefSeq" id="WP_025306444.1">
    <property type="nucleotide sequence ID" value="NZ_CP007028.1"/>
</dbReference>
<keyword evidence="3" id="KW-0143">Chaperone</keyword>
<comment type="similarity">
    <text evidence="4">Belongs to the SIMIBI class G3E GTPase family. ZNG1 subfamily.</text>
</comment>
<dbReference type="GO" id="GO:0016787">
    <property type="term" value="F:hydrolase activity"/>
    <property type="evidence" value="ECO:0007669"/>
    <property type="project" value="UniProtKB-KW"/>
</dbReference>
<feature type="domain" description="CobW/HypB/UreG nucleotide-binding" evidence="7">
    <location>
        <begin position="3"/>
        <end position="165"/>
    </location>
</feature>
<dbReference type="HOGENOM" id="CLU_017452_1_4_0"/>
<dbReference type="PANTHER" id="PTHR13748">
    <property type="entry name" value="COBW-RELATED"/>
    <property type="match status" value="1"/>
</dbReference>
<evidence type="ECO:0000256" key="4">
    <source>
        <dbReference type="ARBA" id="ARBA00034320"/>
    </source>
</evidence>
<dbReference type="AlphaFoldDB" id="W0DGJ6"/>
<dbReference type="InterPro" id="IPR027417">
    <property type="entry name" value="P-loop_NTPase"/>
</dbReference>
<organism evidence="10">
    <name type="scientific">Thermocrinis ruber</name>
    <dbReference type="NCBI Taxonomy" id="75906"/>
    <lineage>
        <taxon>Bacteria</taxon>
        <taxon>Pseudomonadati</taxon>
        <taxon>Aquificota</taxon>
        <taxon>Aquificia</taxon>
        <taxon>Aquificales</taxon>
        <taxon>Aquificaceae</taxon>
        <taxon>Thermocrinis</taxon>
    </lineage>
</organism>
<dbReference type="CDD" id="cd03112">
    <property type="entry name" value="CobW-like"/>
    <property type="match status" value="1"/>
</dbReference>
<dbReference type="SUPFAM" id="SSF90002">
    <property type="entry name" value="Hypothetical protein YjiA, C-terminal domain"/>
    <property type="match status" value="1"/>
</dbReference>
<dbReference type="eggNOG" id="COG0523">
    <property type="taxonomic scope" value="Bacteria"/>
</dbReference>
<dbReference type="STRING" id="75906.THERU_06535"/>
<feature type="domain" description="CobW C-terminal" evidence="8">
    <location>
        <begin position="226"/>
        <end position="292"/>
    </location>
</feature>
<evidence type="ECO:0000259" key="8">
    <source>
        <dbReference type="Pfam" id="PF07683"/>
    </source>
</evidence>
<reference evidence="9 10" key="1">
    <citation type="submission" date="2013-12" db="EMBL/GenBank/DDBJ databases">
        <authorList>
            <consortium name="DOE Joint Genome Institute"/>
            <person name="Eisen J."/>
            <person name="Huntemann M."/>
            <person name="Han J."/>
            <person name="Chen A."/>
            <person name="Kyrpides N."/>
            <person name="Mavromatis K."/>
            <person name="Markowitz V."/>
            <person name="Palaniappan K."/>
            <person name="Ivanova N."/>
            <person name="Schaumberg A."/>
            <person name="Pati A."/>
            <person name="Liolios K."/>
            <person name="Nordberg H.P."/>
            <person name="Cantor M.N."/>
            <person name="Hua S.X."/>
            <person name="Woyke T."/>
        </authorList>
    </citation>
    <scope>NUCLEOTIDE SEQUENCE [LARGE SCALE GENOMIC DNA]</scope>
    <source>
        <strain evidence="9 10">DSM 23557</strain>
    </source>
</reference>
<dbReference type="EMBL" id="CP007028">
    <property type="protein sequence ID" value="AHE96377.1"/>
    <property type="molecule type" value="Genomic_DNA"/>
</dbReference>
<comment type="catalytic activity">
    <reaction evidence="6">
        <text>GTP + H2O = GDP + phosphate + H(+)</text>
        <dbReference type="Rhea" id="RHEA:19669"/>
        <dbReference type="ChEBI" id="CHEBI:15377"/>
        <dbReference type="ChEBI" id="CHEBI:15378"/>
        <dbReference type="ChEBI" id="CHEBI:37565"/>
        <dbReference type="ChEBI" id="CHEBI:43474"/>
        <dbReference type="ChEBI" id="CHEBI:58189"/>
    </reaction>
    <physiologicalReaction direction="left-to-right" evidence="6">
        <dbReference type="Rhea" id="RHEA:19670"/>
    </physiologicalReaction>
</comment>
<evidence type="ECO:0000256" key="3">
    <source>
        <dbReference type="ARBA" id="ARBA00023186"/>
    </source>
</evidence>
<dbReference type="InterPro" id="IPR011629">
    <property type="entry name" value="CobW-like_C"/>
</dbReference>
<dbReference type="InterPro" id="IPR036627">
    <property type="entry name" value="CobW-likC_sf"/>
</dbReference>
<comment type="function">
    <text evidence="5">Zinc chaperone that directly transfers zinc cofactor to target proteins, thereby activating them. Zinc is transferred from the CXCC motif in the GTPase domain to the zinc binding site in target proteins in a process requiring GTP hydrolysis.</text>
</comment>
<dbReference type="GO" id="GO:0000166">
    <property type="term" value="F:nucleotide binding"/>
    <property type="evidence" value="ECO:0007669"/>
    <property type="project" value="UniProtKB-KW"/>
</dbReference>
<evidence type="ECO:0000256" key="1">
    <source>
        <dbReference type="ARBA" id="ARBA00022741"/>
    </source>
</evidence>
<dbReference type="Gene3D" id="3.30.1220.10">
    <property type="entry name" value="CobW-like, C-terminal domain"/>
    <property type="match status" value="1"/>
</dbReference>
<dbReference type="GO" id="GO:0005737">
    <property type="term" value="C:cytoplasm"/>
    <property type="evidence" value="ECO:0007669"/>
    <property type="project" value="TreeGrafter"/>
</dbReference>
<dbReference type="Gene3D" id="3.40.50.300">
    <property type="entry name" value="P-loop containing nucleotide triphosphate hydrolases"/>
    <property type="match status" value="1"/>
</dbReference>
<proteinExistence type="inferred from homology"/>
<dbReference type="SUPFAM" id="SSF52540">
    <property type="entry name" value="P-loop containing nucleoside triphosphate hydrolases"/>
    <property type="match status" value="1"/>
</dbReference>
<sequence length="296" mass="33471">MIPAFIITGYLGSGKTTLLLNAAREHFSEKRVAVIVNELGEVGVDGKILKNAYSEVLELPEGCICCTIHAEFEKAIRELREKYEPELLMVETSGSAEPFPVMISLQNLGCIIEGVICLIDTKNFHLYSQEDTAKHQIGSSNVLVLNKTDLVDESTLKQVEDSVVDIWNRYLLRNLFTNEPVFRSFKLYKTSFGKLPAEVFSGVFALQEKLYHLNGETHSHNHAQQVIYLDEPVDYNELLDIINKLPPDVIRLKGILKLKDFPEALVVNYSFGNLDTSYTLPHYEGKSFLVLIRSFN</sequence>
<dbReference type="PANTHER" id="PTHR13748:SF62">
    <property type="entry name" value="COBW DOMAIN-CONTAINING PROTEIN"/>
    <property type="match status" value="1"/>
</dbReference>
<keyword evidence="1" id="KW-0547">Nucleotide-binding</keyword>
<dbReference type="InterPro" id="IPR051316">
    <property type="entry name" value="Zinc-reg_GTPase_activator"/>
</dbReference>
<dbReference type="PATRIC" id="fig|75906.3.peg.1267"/>
<keyword evidence="10" id="KW-1185">Reference proteome</keyword>
<name>W0DGJ6_9AQUI</name>
<dbReference type="OrthoDB" id="9808822at2"/>
<dbReference type="KEGG" id="trd:THERU_06535"/>
<evidence type="ECO:0000256" key="6">
    <source>
        <dbReference type="ARBA" id="ARBA00049117"/>
    </source>
</evidence>
<keyword evidence="2" id="KW-0378">Hydrolase</keyword>
<protein>
    <submittedName>
        <fullName evidence="9">Cobalamin biosynthesis protein CobW</fullName>
    </submittedName>
</protein>
<dbReference type="Pfam" id="PF02492">
    <property type="entry name" value="cobW"/>
    <property type="match status" value="1"/>
</dbReference>
<evidence type="ECO:0000256" key="5">
    <source>
        <dbReference type="ARBA" id="ARBA00045658"/>
    </source>
</evidence>
<accession>W0DGJ6</accession>
<dbReference type="InterPro" id="IPR003495">
    <property type="entry name" value="CobW/HypB/UreG_nucleotide-bd"/>
</dbReference>
<evidence type="ECO:0000256" key="2">
    <source>
        <dbReference type="ARBA" id="ARBA00022801"/>
    </source>
</evidence>